<sequence length="133" mass="15103">MFVHQFRFSFKDESTEEQRAEVLAILRRIASVDSVSFGAVGQNLGDPVEGLTHAYFASFEDLNAFERYLYEPVHLEGDPQIVPHFKKLAIGPEMSDDMDPDLNAKVAALHERKMAKYPEWGALMAVVPEMRFV</sequence>
<dbReference type="AlphaFoldDB" id="A0A1X0A8W0"/>
<dbReference type="SUPFAM" id="SSF54909">
    <property type="entry name" value="Dimeric alpha+beta barrel"/>
    <property type="match status" value="1"/>
</dbReference>
<evidence type="ECO:0000313" key="3">
    <source>
        <dbReference type="Proteomes" id="UP000192448"/>
    </source>
</evidence>
<organism evidence="2 3">
    <name type="scientific">Mycobacterium aquaticum</name>
    <dbReference type="NCBI Taxonomy" id="1927124"/>
    <lineage>
        <taxon>Bacteria</taxon>
        <taxon>Bacillati</taxon>
        <taxon>Actinomycetota</taxon>
        <taxon>Actinomycetes</taxon>
        <taxon>Mycobacteriales</taxon>
        <taxon>Mycobacteriaceae</taxon>
        <taxon>Mycobacterium</taxon>
    </lineage>
</organism>
<name>A0A1X0A8W0_9MYCO</name>
<dbReference type="Gene3D" id="3.30.70.100">
    <property type="match status" value="1"/>
</dbReference>
<evidence type="ECO:0000259" key="1">
    <source>
        <dbReference type="PROSITE" id="PS51502"/>
    </source>
</evidence>
<dbReference type="SMART" id="SM00886">
    <property type="entry name" value="Dabb"/>
    <property type="match status" value="1"/>
</dbReference>
<keyword evidence="3" id="KW-1185">Reference proteome</keyword>
<dbReference type="InterPro" id="IPR013097">
    <property type="entry name" value="Dabb"/>
</dbReference>
<dbReference type="Proteomes" id="UP000192448">
    <property type="component" value="Unassembled WGS sequence"/>
</dbReference>
<dbReference type="Pfam" id="PF07876">
    <property type="entry name" value="Dabb"/>
    <property type="match status" value="1"/>
</dbReference>
<accession>A0A1X0A8W0</accession>
<dbReference type="InterPro" id="IPR011008">
    <property type="entry name" value="Dimeric_a/b-barrel"/>
</dbReference>
<evidence type="ECO:0000313" key="2">
    <source>
        <dbReference type="EMBL" id="ORA26308.1"/>
    </source>
</evidence>
<reference evidence="2 3" key="1">
    <citation type="submission" date="2017-02" db="EMBL/GenBank/DDBJ databases">
        <title>The new phylogeny of genus Mycobacterium.</title>
        <authorList>
            <person name="Tortoli E."/>
            <person name="Trovato A."/>
            <person name="Cirillo D.M."/>
        </authorList>
    </citation>
    <scope>NUCLEOTIDE SEQUENCE [LARGE SCALE GENOMIC DNA]</scope>
    <source>
        <strain evidence="2 3">RW6</strain>
    </source>
</reference>
<dbReference type="PROSITE" id="PS51502">
    <property type="entry name" value="S_R_A_B_BARREL"/>
    <property type="match status" value="1"/>
</dbReference>
<proteinExistence type="predicted"/>
<protein>
    <submittedName>
        <fullName evidence="2">Stress protein</fullName>
    </submittedName>
</protein>
<dbReference type="RefSeq" id="WP_083169356.1">
    <property type="nucleotide sequence ID" value="NZ_MVHF01000050.1"/>
</dbReference>
<gene>
    <name evidence="2" type="ORF">BST13_32135</name>
</gene>
<dbReference type="OrthoDB" id="5518399at2"/>
<dbReference type="EMBL" id="MVHF01000050">
    <property type="protein sequence ID" value="ORA26308.1"/>
    <property type="molecule type" value="Genomic_DNA"/>
</dbReference>
<feature type="domain" description="Stress-response A/B barrel" evidence="1">
    <location>
        <begin position="2"/>
        <end position="102"/>
    </location>
</feature>
<comment type="caution">
    <text evidence="2">The sequence shown here is derived from an EMBL/GenBank/DDBJ whole genome shotgun (WGS) entry which is preliminary data.</text>
</comment>